<proteinExistence type="predicted"/>
<name>A0ABR2LD61_9ASPA</name>
<evidence type="ECO:0000256" key="1">
    <source>
        <dbReference type="SAM" id="MobiDB-lite"/>
    </source>
</evidence>
<keyword evidence="2" id="KW-0472">Membrane</keyword>
<organism evidence="3 4">
    <name type="scientific">Platanthera guangdongensis</name>
    <dbReference type="NCBI Taxonomy" id="2320717"/>
    <lineage>
        <taxon>Eukaryota</taxon>
        <taxon>Viridiplantae</taxon>
        <taxon>Streptophyta</taxon>
        <taxon>Embryophyta</taxon>
        <taxon>Tracheophyta</taxon>
        <taxon>Spermatophyta</taxon>
        <taxon>Magnoliopsida</taxon>
        <taxon>Liliopsida</taxon>
        <taxon>Asparagales</taxon>
        <taxon>Orchidaceae</taxon>
        <taxon>Orchidoideae</taxon>
        <taxon>Orchideae</taxon>
        <taxon>Orchidinae</taxon>
        <taxon>Platanthera</taxon>
    </lineage>
</organism>
<evidence type="ECO:0000256" key="2">
    <source>
        <dbReference type="SAM" id="Phobius"/>
    </source>
</evidence>
<gene>
    <name evidence="3" type="ORF">KSP40_PGU015128</name>
</gene>
<comment type="caution">
    <text evidence="3">The sequence shown here is derived from an EMBL/GenBank/DDBJ whole genome shotgun (WGS) entry which is preliminary data.</text>
</comment>
<feature type="transmembrane region" description="Helical" evidence="2">
    <location>
        <begin position="67"/>
        <end position="92"/>
    </location>
</feature>
<keyword evidence="2" id="KW-1133">Transmembrane helix</keyword>
<dbReference type="EMBL" id="JBBWWR010000021">
    <property type="protein sequence ID" value="KAK8937843.1"/>
    <property type="molecule type" value="Genomic_DNA"/>
</dbReference>
<reference evidence="3 4" key="1">
    <citation type="journal article" date="2022" name="Nat. Plants">
        <title>Genomes of leafy and leafless Platanthera orchids illuminate the evolution of mycoheterotrophy.</title>
        <authorList>
            <person name="Li M.H."/>
            <person name="Liu K.W."/>
            <person name="Li Z."/>
            <person name="Lu H.C."/>
            <person name="Ye Q.L."/>
            <person name="Zhang D."/>
            <person name="Wang J.Y."/>
            <person name="Li Y.F."/>
            <person name="Zhong Z.M."/>
            <person name="Liu X."/>
            <person name="Yu X."/>
            <person name="Liu D.K."/>
            <person name="Tu X.D."/>
            <person name="Liu B."/>
            <person name="Hao Y."/>
            <person name="Liao X.Y."/>
            <person name="Jiang Y.T."/>
            <person name="Sun W.H."/>
            <person name="Chen J."/>
            <person name="Chen Y.Q."/>
            <person name="Ai Y."/>
            <person name="Zhai J.W."/>
            <person name="Wu S.S."/>
            <person name="Zhou Z."/>
            <person name="Hsiao Y.Y."/>
            <person name="Wu W.L."/>
            <person name="Chen Y.Y."/>
            <person name="Lin Y.F."/>
            <person name="Hsu J.L."/>
            <person name="Li C.Y."/>
            <person name="Wang Z.W."/>
            <person name="Zhao X."/>
            <person name="Zhong W.Y."/>
            <person name="Ma X.K."/>
            <person name="Ma L."/>
            <person name="Huang J."/>
            <person name="Chen G.Z."/>
            <person name="Huang M.Z."/>
            <person name="Huang L."/>
            <person name="Peng D.H."/>
            <person name="Luo Y.B."/>
            <person name="Zou S.Q."/>
            <person name="Chen S.P."/>
            <person name="Lan S."/>
            <person name="Tsai W.C."/>
            <person name="Van de Peer Y."/>
            <person name="Liu Z.J."/>
        </authorList>
    </citation>
    <scope>NUCLEOTIDE SEQUENCE [LARGE SCALE GENOMIC DNA]</scope>
    <source>
        <strain evidence="3">Lor288</strain>
    </source>
</reference>
<protein>
    <submittedName>
        <fullName evidence="3">Uncharacterized protein</fullName>
    </submittedName>
</protein>
<feature type="region of interest" description="Disordered" evidence="1">
    <location>
        <begin position="1"/>
        <end position="30"/>
    </location>
</feature>
<accession>A0ABR2LD61</accession>
<evidence type="ECO:0000313" key="3">
    <source>
        <dbReference type="EMBL" id="KAK8937843.1"/>
    </source>
</evidence>
<evidence type="ECO:0000313" key="4">
    <source>
        <dbReference type="Proteomes" id="UP001412067"/>
    </source>
</evidence>
<keyword evidence="4" id="KW-1185">Reference proteome</keyword>
<dbReference type="Proteomes" id="UP001412067">
    <property type="component" value="Unassembled WGS sequence"/>
</dbReference>
<sequence length="105" mass="11433">MPASPHSASQPPPRPHLAKPPLSATHLDPGEPPSVVLHEWIQGKTRLSFRISTVKQNLHLISDVATVLPATASAILPTSGLGAFCCTILYFLKIYVKWENSRNDV</sequence>
<keyword evidence="2" id="KW-0812">Transmembrane</keyword>